<organism evidence="1 2">
    <name type="scientific">Aaosphaeria arxii CBS 175.79</name>
    <dbReference type="NCBI Taxonomy" id="1450172"/>
    <lineage>
        <taxon>Eukaryota</taxon>
        <taxon>Fungi</taxon>
        <taxon>Dikarya</taxon>
        <taxon>Ascomycota</taxon>
        <taxon>Pezizomycotina</taxon>
        <taxon>Dothideomycetes</taxon>
        <taxon>Pleosporomycetidae</taxon>
        <taxon>Pleosporales</taxon>
        <taxon>Pleosporales incertae sedis</taxon>
        <taxon>Aaosphaeria</taxon>
    </lineage>
</organism>
<dbReference type="RefSeq" id="XP_033386755.1">
    <property type="nucleotide sequence ID" value="XM_033521497.1"/>
</dbReference>
<dbReference type="Proteomes" id="UP000799778">
    <property type="component" value="Unassembled WGS sequence"/>
</dbReference>
<dbReference type="AlphaFoldDB" id="A0A6A5XZM7"/>
<evidence type="ECO:0000313" key="1">
    <source>
        <dbReference type="EMBL" id="KAF2018416.1"/>
    </source>
</evidence>
<accession>A0A6A5XZM7</accession>
<protein>
    <submittedName>
        <fullName evidence="1">Uncharacterized protein</fullName>
    </submittedName>
</protein>
<keyword evidence="2" id="KW-1185">Reference proteome</keyword>
<dbReference type="EMBL" id="ML978068">
    <property type="protein sequence ID" value="KAF2018416.1"/>
    <property type="molecule type" value="Genomic_DNA"/>
</dbReference>
<dbReference type="GeneID" id="54278894"/>
<evidence type="ECO:0000313" key="2">
    <source>
        <dbReference type="Proteomes" id="UP000799778"/>
    </source>
</evidence>
<name>A0A6A5XZM7_9PLEO</name>
<sequence>MTCMIRSGLSVILTMSAHRRHLPLRFPHVPVLLSALPRPDGFATARSCWHRLRAAPCRIRWLMMHSKLACCSSQCTSAYSVSVRPYHFSKYCVRCRFQVDFVTFPGTTHVRLPMQSLYTSLALCIPCPAVPEYPCGEAQTRS</sequence>
<gene>
    <name evidence="1" type="ORF">BU24DRAFT_170514</name>
</gene>
<proteinExistence type="predicted"/>
<reference evidence="1" key="1">
    <citation type="journal article" date="2020" name="Stud. Mycol.">
        <title>101 Dothideomycetes genomes: a test case for predicting lifestyles and emergence of pathogens.</title>
        <authorList>
            <person name="Haridas S."/>
            <person name="Albert R."/>
            <person name="Binder M."/>
            <person name="Bloem J."/>
            <person name="Labutti K."/>
            <person name="Salamov A."/>
            <person name="Andreopoulos B."/>
            <person name="Baker S."/>
            <person name="Barry K."/>
            <person name="Bills G."/>
            <person name="Bluhm B."/>
            <person name="Cannon C."/>
            <person name="Castanera R."/>
            <person name="Culley D."/>
            <person name="Daum C."/>
            <person name="Ezra D."/>
            <person name="Gonzalez J."/>
            <person name="Henrissat B."/>
            <person name="Kuo A."/>
            <person name="Liang C."/>
            <person name="Lipzen A."/>
            <person name="Lutzoni F."/>
            <person name="Magnuson J."/>
            <person name="Mondo S."/>
            <person name="Nolan M."/>
            <person name="Ohm R."/>
            <person name="Pangilinan J."/>
            <person name="Park H.-J."/>
            <person name="Ramirez L."/>
            <person name="Alfaro M."/>
            <person name="Sun H."/>
            <person name="Tritt A."/>
            <person name="Yoshinaga Y."/>
            <person name="Zwiers L.-H."/>
            <person name="Turgeon B."/>
            <person name="Goodwin S."/>
            <person name="Spatafora J."/>
            <person name="Crous P."/>
            <person name="Grigoriev I."/>
        </authorList>
    </citation>
    <scope>NUCLEOTIDE SEQUENCE</scope>
    <source>
        <strain evidence="1">CBS 175.79</strain>
    </source>
</reference>